<accession>A0A840EU09</accession>
<dbReference type="Proteomes" id="UP000553034">
    <property type="component" value="Unassembled WGS sequence"/>
</dbReference>
<dbReference type="InterPro" id="IPR027385">
    <property type="entry name" value="Beta-barrel_OMP"/>
</dbReference>
<organism evidence="4 5">
    <name type="scientific">Mesonia hippocampi</name>
    <dbReference type="NCBI Taxonomy" id="1628250"/>
    <lineage>
        <taxon>Bacteria</taxon>
        <taxon>Pseudomonadati</taxon>
        <taxon>Bacteroidota</taxon>
        <taxon>Flavobacteriia</taxon>
        <taxon>Flavobacteriales</taxon>
        <taxon>Flavobacteriaceae</taxon>
        <taxon>Mesonia</taxon>
    </lineage>
</organism>
<evidence type="ECO:0000259" key="3">
    <source>
        <dbReference type="Pfam" id="PF13505"/>
    </source>
</evidence>
<dbReference type="AlphaFoldDB" id="A0A840EU09"/>
<keyword evidence="1 2" id="KW-0732">Signal</keyword>
<dbReference type="Gene3D" id="2.40.160.20">
    <property type="match status" value="1"/>
</dbReference>
<comment type="caution">
    <text evidence="4">The sequence shown here is derived from an EMBL/GenBank/DDBJ whole genome shotgun (WGS) entry which is preliminary data.</text>
</comment>
<feature type="signal peptide" evidence="2">
    <location>
        <begin position="1"/>
        <end position="20"/>
    </location>
</feature>
<dbReference type="EMBL" id="JACIFO010000004">
    <property type="protein sequence ID" value="MBB4118946.1"/>
    <property type="molecule type" value="Genomic_DNA"/>
</dbReference>
<sequence>MKKLLLSAAVAVLGFSGMNAQEAKTYGFSEGDLFLEGNVGFSSTNDKNTEEKTNGFNISPSVGYFITEDIAIGGRISLESYKEEIAGVDTEDNFGFGVGAFGRYYFLDLGERFKTNAEFGLGYASLDNKIEDVKANTFGAGLGLGINYFVTEKIALSFGLKNVLSFSTSKLDTDGAEAVSGFNLGFGDVANPFGGNASFGLLFVL</sequence>
<feature type="domain" description="Outer membrane protein beta-barrel" evidence="3">
    <location>
        <begin position="9"/>
        <end position="187"/>
    </location>
</feature>
<gene>
    <name evidence="4" type="ORF">GGR32_001237</name>
</gene>
<evidence type="ECO:0000313" key="4">
    <source>
        <dbReference type="EMBL" id="MBB4118946.1"/>
    </source>
</evidence>
<dbReference type="SUPFAM" id="SSF56925">
    <property type="entry name" value="OMPA-like"/>
    <property type="match status" value="1"/>
</dbReference>
<evidence type="ECO:0000313" key="5">
    <source>
        <dbReference type="Proteomes" id="UP000553034"/>
    </source>
</evidence>
<name>A0A840EU09_9FLAO</name>
<dbReference type="RefSeq" id="WP_183477305.1">
    <property type="nucleotide sequence ID" value="NZ_JACIFO010000004.1"/>
</dbReference>
<protein>
    <submittedName>
        <fullName evidence="4">Outer membrane protein</fullName>
    </submittedName>
</protein>
<evidence type="ECO:0000256" key="1">
    <source>
        <dbReference type="ARBA" id="ARBA00022729"/>
    </source>
</evidence>
<dbReference type="Pfam" id="PF13505">
    <property type="entry name" value="OMP_b-brl"/>
    <property type="match status" value="1"/>
</dbReference>
<evidence type="ECO:0000256" key="2">
    <source>
        <dbReference type="SAM" id="SignalP"/>
    </source>
</evidence>
<proteinExistence type="predicted"/>
<reference evidence="4 5" key="1">
    <citation type="submission" date="2020-08" db="EMBL/GenBank/DDBJ databases">
        <title>Genomic Encyclopedia of Type Strains, Phase IV (KMG-IV): sequencing the most valuable type-strain genomes for metagenomic binning, comparative biology and taxonomic classification.</title>
        <authorList>
            <person name="Goeker M."/>
        </authorList>
    </citation>
    <scope>NUCLEOTIDE SEQUENCE [LARGE SCALE GENOMIC DNA]</scope>
    <source>
        <strain evidence="4 5">DSM 29568</strain>
    </source>
</reference>
<feature type="chain" id="PRO_5032853977" evidence="2">
    <location>
        <begin position="21"/>
        <end position="205"/>
    </location>
</feature>
<dbReference type="InterPro" id="IPR011250">
    <property type="entry name" value="OMP/PagP_B-barrel"/>
</dbReference>
<keyword evidence="5" id="KW-1185">Reference proteome</keyword>